<dbReference type="Proteomes" id="UP000316425">
    <property type="component" value="Unassembled WGS sequence"/>
</dbReference>
<dbReference type="AlphaFoldDB" id="A0A556PQ29"/>
<feature type="domain" description="EAL" evidence="1">
    <location>
        <begin position="1"/>
        <end position="240"/>
    </location>
</feature>
<dbReference type="PANTHER" id="PTHR33121:SF76">
    <property type="entry name" value="SIGNALING PROTEIN"/>
    <property type="match status" value="1"/>
</dbReference>
<dbReference type="InterPro" id="IPR035919">
    <property type="entry name" value="EAL_sf"/>
</dbReference>
<accession>A0A556PQ29</accession>
<organism evidence="2 3">
    <name type="scientific">Allobacillus salarius</name>
    <dbReference type="NCBI Taxonomy" id="1955272"/>
    <lineage>
        <taxon>Bacteria</taxon>
        <taxon>Bacillati</taxon>
        <taxon>Bacillota</taxon>
        <taxon>Bacilli</taxon>
        <taxon>Bacillales</taxon>
        <taxon>Bacillaceae</taxon>
        <taxon>Allobacillus</taxon>
    </lineage>
</organism>
<evidence type="ECO:0000313" key="2">
    <source>
        <dbReference type="EMBL" id="TSJ66498.1"/>
    </source>
</evidence>
<reference evidence="2 3" key="1">
    <citation type="submission" date="2019-07" db="EMBL/GenBank/DDBJ databases">
        <title>Allobacillus sp. nov. SKP isolated from shrimp paste of Euphausiacea.</title>
        <authorList>
            <person name="Kanchanasin P."/>
            <person name="Tanasupawat S."/>
            <person name="Shi W."/>
            <person name="Wu L."/>
            <person name="Ma J."/>
        </authorList>
    </citation>
    <scope>NUCLEOTIDE SEQUENCE [LARGE SCALE GENOMIC DNA]</scope>
    <source>
        <strain evidence="2 3">SKP4-8</strain>
    </source>
</reference>
<proteinExistence type="predicted"/>
<protein>
    <submittedName>
        <fullName evidence="2">EAL domain-containing protein</fullName>
    </submittedName>
</protein>
<keyword evidence="3" id="KW-1185">Reference proteome</keyword>
<evidence type="ECO:0000259" key="1">
    <source>
        <dbReference type="PROSITE" id="PS50883"/>
    </source>
</evidence>
<gene>
    <name evidence="2" type="ORF">FPQ13_04370</name>
</gene>
<name>A0A556PQ29_9BACI</name>
<dbReference type="Pfam" id="PF00563">
    <property type="entry name" value="EAL"/>
    <property type="match status" value="1"/>
</dbReference>
<dbReference type="PROSITE" id="PS50883">
    <property type="entry name" value="EAL"/>
    <property type="match status" value="1"/>
</dbReference>
<dbReference type="GO" id="GO:0071111">
    <property type="term" value="F:cyclic-guanylate-specific phosphodiesterase activity"/>
    <property type="evidence" value="ECO:0007669"/>
    <property type="project" value="InterPro"/>
</dbReference>
<dbReference type="CDD" id="cd01948">
    <property type="entry name" value="EAL"/>
    <property type="match status" value="1"/>
</dbReference>
<dbReference type="SMART" id="SM00052">
    <property type="entry name" value="EAL"/>
    <property type="match status" value="1"/>
</dbReference>
<dbReference type="Gene3D" id="3.20.20.450">
    <property type="entry name" value="EAL domain"/>
    <property type="match status" value="1"/>
</dbReference>
<dbReference type="SUPFAM" id="SSF141868">
    <property type="entry name" value="EAL domain-like"/>
    <property type="match status" value="1"/>
</dbReference>
<comment type="caution">
    <text evidence="2">The sequence shown here is derived from an EMBL/GenBank/DDBJ whole genome shotgun (WGS) entry which is preliminary data.</text>
</comment>
<evidence type="ECO:0000313" key="3">
    <source>
        <dbReference type="Proteomes" id="UP000316425"/>
    </source>
</evidence>
<sequence>MTYIKEISPIKKLNIFHVFQPIINLSNDEIIGFEALIRSEEIPNPEVLFQKAKNEGLLYELDMLSIRMACETFKKDCLQEECNTSTLFINIFPSTLCHQNFYEEFIEIIEKVSLDFQNIVIEINEKENTNMYKLNENIQQLKQVGFRIALDDLGKGNSFVNSMEIDTHIAKIDRFYAMNLNESSKKKLFIQSIMKSFPTDIFIVLEGIETEADCQVAKKLGIHYGQGYHFGRPGPIKNFI</sequence>
<dbReference type="RefSeq" id="WP_144088105.1">
    <property type="nucleotide sequence ID" value="NZ_VMHE01000004.1"/>
</dbReference>
<dbReference type="InterPro" id="IPR001633">
    <property type="entry name" value="EAL_dom"/>
</dbReference>
<dbReference type="PANTHER" id="PTHR33121">
    <property type="entry name" value="CYCLIC DI-GMP PHOSPHODIESTERASE PDEF"/>
    <property type="match status" value="1"/>
</dbReference>
<dbReference type="OrthoDB" id="581425at2"/>
<dbReference type="InterPro" id="IPR050706">
    <property type="entry name" value="Cyclic-di-GMP_PDE-like"/>
</dbReference>
<dbReference type="EMBL" id="VMHE01000004">
    <property type="protein sequence ID" value="TSJ66498.1"/>
    <property type="molecule type" value="Genomic_DNA"/>
</dbReference>